<dbReference type="GO" id="GO:0003677">
    <property type="term" value="F:DNA binding"/>
    <property type="evidence" value="ECO:0007669"/>
    <property type="project" value="InterPro"/>
</dbReference>
<dbReference type="AlphaFoldDB" id="A0A1H3N398"/>
<evidence type="ECO:0000313" key="4">
    <source>
        <dbReference type="Proteomes" id="UP000183417"/>
    </source>
</evidence>
<feature type="domain" description="HTH cro/C1-type" evidence="1">
    <location>
        <begin position="11"/>
        <end position="65"/>
    </location>
</feature>
<keyword evidence="2" id="KW-0614">Plasmid</keyword>
<keyword evidence="5" id="KW-1185">Reference proteome</keyword>
<gene>
    <name evidence="2" type="ORF">I6G47_33425</name>
    <name evidence="3" type="ORF">SAMN05421547_108155</name>
</gene>
<dbReference type="KEGG" id="dla:I6G47_33425"/>
<proteinExistence type="predicted"/>
<dbReference type="Proteomes" id="UP000595064">
    <property type="component" value="Plasmid unnamed"/>
</dbReference>
<evidence type="ECO:0000313" key="5">
    <source>
        <dbReference type="Proteomes" id="UP000595064"/>
    </source>
</evidence>
<sequence>MRSLQEFAATMREAKKARRLTVNELATRTGLSAQSVRHVLEGATAPRLTNAMALAQELGFELMLVPSEAAQSLVQRQHAGRTVVSDVERLIAGNAPGPNPKGRGN</sequence>
<protein>
    <submittedName>
        <fullName evidence="2 3">Helix-turn-helix</fullName>
    </submittedName>
</protein>
<dbReference type="EMBL" id="CP065749">
    <property type="protein sequence ID" value="QPS85047.1"/>
    <property type="molecule type" value="Genomic_DNA"/>
</dbReference>
<dbReference type="SUPFAM" id="SSF47413">
    <property type="entry name" value="lambda repressor-like DNA-binding domains"/>
    <property type="match status" value="1"/>
</dbReference>
<dbReference type="CDD" id="cd00093">
    <property type="entry name" value="HTH_XRE"/>
    <property type="match status" value="1"/>
</dbReference>
<dbReference type="InterPro" id="IPR001387">
    <property type="entry name" value="Cro/C1-type_HTH"/>
</dbReference>
<dbReference type="RefSeq" id="WP_047219687.1">
    <property type="nucleotide sequence ID" value="NZ_CP065749.1"/>
</dbReference>
<dbReference type="Pfam" id="PF01381">
    <property type="entry name" value="HTH_3"/>
    <property type="match status" value="1"/>
</dbReference>
<dbReference type="EMBL" id="FNPE01000008">
    <property type="protein sequence ID" value="SDY83352.1"/>
    <property type="molecule type" value="Genomic_DNA"/>
</dbReference>
<evidence type="ECO:0000313" key="2">
    <source>
        <dbReference type="EMBL" id="QPS85047.1"/>
    </source>
</evidence>
<reference evidence="2 5" key="2">
    <citation type="submission" date="2020-12" db="EMBL/GenBank/DDBJ databases">
        <title>FDA dAtabase for Regulatory Grade micrObial Sequences (FDA-ARGOS): Supporting development and validation of Infectious Disease Dx tests.</title>
        <authorList>
            <person name="Sproer C."/>
            <person name="Gronow S."/>
            <person name="Severitt S."/>
            <person name="Schroder I."/>
            <person name="Tallon L."/>
            <person name="Sadzewicz L."/>
            <person name="Zhao X."/>
            <person name="Boylan J."/>
            <person name="Ott S."/>
            <person name="Bowen H."/>
            <person name="Vavikolanu K."/>
            <person name="Mehta A."/>
            <person name="Aluvathingal J."/>
            <person name="Nadendla S."/>
            <person name="Lowell S."/>
            <person name="Myers T."/>
            <person name="Yan Y."/>
            <person name="Sichtig H."/>
        </authorList>
    </citation>
    <scope>NUCLEOTIDE SEQUENCE [LARGE SCALE GENOMIC DNA]</scope>
    <source>
        <strain evidence="2 5">FDAARGOS_890</strain>
        <plasmid evidence="2 5">unnamed</plasmid>
    </source>
</reference>
<name>A0A1H3N398_9BURK</name>
<dbReference type="PROSITE" id="PS50943">
    <property type="entry name" value="HTH_CROC1"/>
    <property type="match status" value="1"/>
</dbReference>
<organism evidence="3 4">
    <name type="scientific">Delftia lacustris</name>
    <dbReference type="NCBI Taxonomy" id="558537"/>
    <lineage>
        <taxon>Bacteria</taxon>
        <taxon>Pseudomonadati</taxon>
        <taxon>Pseudomonadota</taxon>
        <taxon>Betaproteobacteria</taxon>
        <taxon>Burkholderiales</taxon>
        <taxon>Comamonadaceae</taxon>
        <taxon>Delftia</taxon>
    </lineage>
</organism>
<reference evidence="3 4" key="1">
    <citation type="submission" date="2016-10" db="EMBL/GenBank/DDBJ databases">
        <authorList>
            <person name="de Groot N.N."/>
        </authorList>
    </citation>
    <scope>NUCLEOTIDE SEQUENCE [LARGE SCALE GENOMIC DNA]</scope>
    <source>
        <strain evidence="3 4">LMG 24775</strain>
    </source>
</reference>
<accession>A0A1H3N398</accession>
<dbReference type="SMART" id="SM00530">
    <property type="entry name" value="HTH_XRE"/>
    <property type="match status" value="1"/>
</dbReference>
<evidence type="ECO:0000313" key="3">
    <source>
        <dbReference type="EMBL" id="SDY83352.1"/>
    </source>
</evidence>
<dbReference type="Proteomes" id="UP000183417">
    <property type="component" value="Unassembled WGS sequence"/>
</dbReference>
<geneLocation type="plasmid" evidence="2 5">
    <name>unnamed</name>
</geneLocation>
<dbReference type="Gene3D" id="1.10.260.40">
    <property type="entry name" value="lambda repressor-like DNA-binding domains"/>
    <property type="match status" value="1"/>
</dbReference>
<dbReference type="InterPro" id="IPR010982">
    <property type="entry name" value="Lambda_DNA-bd_dom_sf"/>
</dbReference>
<dbReference type="GeneID" id="94689137"/>
<evidence type="ECO:0000259" key="1">
    <source>
        <dbReference type="PROSITE" id="PS50943"/>
    </source>
</evidence>